<dbReference type="PANTHER" id="PTHR10746:SF6">
    <property type="entry name" value="LARGE RIBOSOMAL SUBUNIT PROTEIN UL4M"/>
    <property type="match status" value="1"/>
</dbReference>
<feature type="region of interest" description="Disordered" evidence="5">
    <location>
        <begin position="108"/>
        <end position="150"/>
    </location>
</feature>
<name>A0A7C8I5G6_9PLEO</name>
<reference evidence="6 7" key="1">
    <citation type="submission" date="2020-01" db="EMBL/GenBank/DDBJ databases">
        <authorList>
            <consortium name="DOE Joint Genome Institute"/>
            <person name="Haridas S."/>
            <person name="Albert R."/>
            <person name="Binder M."/>
            <person name="Bloem J."/>
            <person name="Labutti K."/>
            <person name="Salamov A."/>
            <person name="Andreopoulos B."/>
            <person name="Baker S.E."/>
            <person name="Barry K."/>
            <person name="Bills G."/>
            <person name="Bluhm B.H."/>
            <person name="Cannon C."/>
            <person name="Castanera R."/>
            <person name="Culley D.E."/>
            <person name="Daum C."/>
            <person name="Ezra D."/>
            <person name="Gonzalez J.B."/>
            <person name="Henrissat B."/>
            <person name="Kuo A."/>
            <person name="Liang C."/>
            <person name="Lipzen A."/>
            <person name="Lutzoni F."/>
            <person name="Magnuson J."/>
            <person name="Mondo S."/>
            <person name="Nolan M."/>
            <person name="Ohm R."/>
            <person name="Pangilinan J."/>
            <person name="Park H.-J.H."/>
            <person name="Ramirez L."/>
            <person name="Alfaro M."/>
            <person name="Sun H."/>
            <person name="Tritt A."/>
            <person name="Yoshinaga Y."/>
            <person name="Zwiers L.-H.L."/>
            <person name="Turgeon B.G."/>
            <person name="Goodwin S.B."/>
            <person name="Spatafora J.W."/>
            <person name="Crous P.W."/>
            <person name="Grigoriev I.V."/>
        </authorList>
    </citation>
    <scope>NUCLEOTIDE SEQUENCE [LARGE SCALE GENOMIC DNA]</scope>
    <source>
        <strain evidence="6 7">CBS 611.86</strain>
    </source>
</reference>
<evidence type="ECO:0000256" key="3">
    <source>
        <dbReference type="ARBA" id="ARBA00023274"/>
    </source>
</evidence>
<feature type="compositionally biased region" description="Low complexity" evidence="5">
    <location>
        <begin position="33"/>
        <end position="52"/>
    </location>
</feature>
<dbReference type="Pfam" id="PF00573">
    <property type="entry name" value="Ribosomal_L4"/>
    <property type="match status" value="1"/>
</dbReference>
<dbReference type="InterPro" id="IPR023574">
    <property type="entry name" value="Ribosomal_uL4_dom_sf"/>
</dbReference>
<feature type="compositionally biased region" description="Basic and acidic residues" evidence="5">
    <location>
        <begin position="523"/>
        <end position="546"/>
    </location>
</feature>
<keyword evidence="3" id="KW-0687">Ribonucleoprotein</keyword>
<feature type="compositionally biased region" description="Acidic residues" evidence="5">
    <location>
        <begin position="505"/>
        <end position="516"/>
    </location>
</feature>
<evidence type="ECO:0000256" key="5">
    <source>
        <dbReference type="SAM" id="MobiDB-lite"/>
    </source>
</evidence>
<comment type="caution">
    <text evidence="6">The sequence shown here is derived from an EMBL/GenBank/DDBJ whole genome shotgun (WGS) entry which is preliminary data.</text>
</comment>
<dbReference type="EMBL" id="JAADJZ010000022">
    <property type="protein sequence ID" value="KAF2867733.1"/>
    <property type="molecule type" value="Genomic_DNA"/>
</dbReference>
<comment type="similarity">
    <text evidence="1">Belongs to the universal ribosomal protein uL4 family.</text>
</comment>
<dbReference type="AlphaFoldDB" id="A0A7C8I5G6"/>
<organism evidence="6 7">
    <name type="scientific">Massariosphaeria phaeospora</name>
    <dbReference type="NCBI Taxonomy" id="100035"/>
    <lineage>
        <taxon>Eukaryota</taxon>
        <taxon>Fungi</taxon>
        <taxon>Dikarya</taxon>
        <taxon>Ascomycota</taxon>
        <taxon>Pezizomycotina</taxon>
        <taxon>Dothideomycetes</taxon>
        <taxon>Pleosporomycetidae</taxon>
        <taxon>Pleosporales</taxon>
        <taxon>Pleosporales incertae sedis</taxon>
        <taxon>Massariosphaeria</taxon>
    </lineage>
</organism>
<keyword evidence="7" id="KW-1185">Reference proteome</keyword>
<evidence type="ECO:0000313" key="7">
    <source>
        <dbReference type="Proteomes" id="UP000481861"/>
    </source>
</evidence>
<dbReference type="PANTHER" id="PTHR10746">
    <property type="entry name" value="50S RIBOSOMAL PROTEIN L4"/>
    <property type="match status" value="1"/>
</dbReference>
<dbReference type="GO" id="GO:1990904">
    <property type="term" value="C:ribonucleoprotein complex"/>
    <property type="evidence" value="ECO:0007669"/>
    <property type="project" value="UniProtKB-KW"/>
</dbReference>
<dbReference type="NCBIfam" id="TIGR03953">
    <property type="entry name" value="rplD_bact"/>
    <property type="match status" value="1"/>
</dbReference>
<evidence type="ECO:0000256" key="4">
    <source>
        <dbReference type="ARBA" id="ARBA00040565"/>
    </source>
</evidence>
<feature type="region of interest" description="Disordered" evidence="5">
    <location>
        <begin position="33"/>
        <end position="58"/>
    </location>
</feature>
<dbReference type="InterPro" id="IPR002136">
    <property type="entry name" value="Ribosomal_uL4"/>
</dbReference>
<dbReference type="SUPFAM" id="SSF52166">
    <property type="entry name" value="Ribosomal protein L4"/>
    <property type="match status" value="1"/>
</dbReference>
<evidence type="ECO:0000256" key="1">
    <source>
        <dbReference type="ARBA" id="ARBA00010528"/>
    </source>
</evidence>
<evidence type="ECO:0000256" key="2">
    <source>
        <dbReference type="ARBA" id="ARBA00022980"/>
    </source>
</evidence>
<sequence>MASSKMSCPMRGATYQLGRLSIRQDAIPKSLTRSISTSTSSHAAVSTTSTSADGYRPVKPFDQQTVTATIHHFPSFEPIRFATYPANHLYLPTRRDILHRAVIYEGDSERSGTASTKTRYEVRGSARKVRPQKGSGRARLGDKNSPMLRGGGVAFGPKPRDFATGLQKKVYDLAWRTALSYRFRKGELVIVDNAMEIESPSSELLRHIFDASRFGEKSGRSLLVTVEDRPLLGRALQKMGQDRQLRTWDNVDVKNLLELSRIVIERAALHNILMSHQDDLTHPAYLGPRPQRSPTALESVMGWPEFRALSLASASEREAIRSEAYTSVANSRWSHAETLPDGPEKLKLTTSGYDLFIEAKELSRARLPSTGPLEYQLKLNERRQDDAARTDRTKLADIEIEQLELQSQIDDIRRQDAVLQAEVAENSVEALMFRGEKDEADGLYETARDLRTEVAKAEVVLYKRLRDVALKREELLMEQGRWSEAGEQQLKAQEYQELVDQAEVEEVEEGEYEEEGGYSPEDFDGKAPVREELVVEEPKGKKEERK</sequence>
<dbReference type="Gene3D" id="3.40.1370.10">
    <property type="match status" value="1"/>
</dbReference>
<feature type="region of interest" description="Disordered" evidence="5">
    <location>
        <begin position="505"/>
        <end position="546"/>
    </location>
</feature>
<proteinExistence type="inferred from homology"/>
<accession>A0A7C8I5G6</accession>
<protein>
    <recommendedName>
        <fullName evidence="4">Large ribosomal subunit protein uL4m</fullName>
    </recommendedName>
</protein>
<dbReference type="GO" id="GO:0006412">
    <property type="term" value="P:translation"/>
    <property type="evidence" value="ECO:0007669"/>
    <property type="project" value="InterPro"/>
</dbReference>
<dbReference type="OrthoDB" id="275876at2759"/>
<gene>
    <name evidence="6" type="ORF">BDV95DRAFT_581640</name>
</gene>
<dbReference type="Proteomes" id="UP000481861">
    <property type="component" value="Unassembled WGS sequence"/>
</dbReference>
<evidence type="ECO:0000313" key="6">
    <source>
        <dbReference type="EMBL" id="KAF2867733.1"/>
    </source>
</evidence>
<dbReference type="InterPro" id="IPR013005">
    <property type="entry name" value="Ribosomal_uL4-like"/>
</dbReference>
<keyword evidence="2 6" id="KW-0689">Ribosomal protein</keyword>
<dbReference type="GO" id="GO:0005840">
    <property type="term" value="C:ribosome"/>
    <property type="evidence" value="ECO:0007669"/>
    <property type="project" value="UniProtKB-KW"/>
</dbReference>
<dbReference type="GO" id="GO:0003735">
    <property type="term" value="F:structural constituent of ribosome"/>
    <property type="evidence" value="ECO:0007669"/>
    <property type="project" value="InterPro"/>
</dbReference>